<dbReference type="EMBL" id="JQZV01000003">
    <property type="protein sequence ID" value="KGN93237.1"/>
    <property type="molecule type" value="Genomic_DNA"/>
</dbReference>
<protein>
    <submittedName>
        <fullName evidence="1">Uncharacterized protein</fullName>
    </submittedName>
</protein>
<reference evidence="1 2" key="1">
    <citation type="submission" date="2014-08" db="EMBL/GenBank/DDBJ databases">
        <title>Porphyromonas canoris strain:OH2762 Genome sequencing.</title>
        <authorList>
            <person name="Wallis C."/>
            <person name="Deusch O."/>
            <person name="O'Flynn C."/>
            <person name="Davis I."/>
            <person name="Jospin G."/>
            <person name="Darling A.E."/>
            <person name="Coil D.A."/>
            <person name="Alexiev A."/>
            <person name="Horsfall A."/>
            <person name="Kirkwood N."/>
            <person name="Harris S."/>
            <person name="Eisen J.A."/>
        </authorList>
    </citation>
    <scope>NUCLEOTIDE SEQUENCE [LARGE SCALE GENOMIC DNA]</scope>
    <source>
        <strain evidence="2">COT-108 OH2762</strain>
    </source>
</reference>
<gene>
    <name evidence="1" type="ORF">HQ43_00860</name>
</gene>
<keyword evidence="2" id="KW-1185">Reference proteome</keyword>
<evidence type="ECO:0000313" key="2">
    <source>
        <dbReference type="Proteomes" id="UP000030101"/>
    </source>
</evidence>
<organism evidence="1 2">
    <name type="scientific">Porphyromonas canoris</name>
    <dbReference type="NCBI Taxonomy" id="36875"/>
    <lineage>
        <taxon>Bacteria</taxon>
        <taxon>Pseudomonadati</taxon>
        <taxon>Bacteroidota</taxon>
        <taxon>Bacteroidia</taxon>
        <taxon>Bacteroidales</taxon>
        <taxon>Porphyromonadaceae</taxon>
        <taxon>Porphyromonas</taxon>
    </lineage>
</organism>
<proteinExistence type="predicted"/>
<evidence type="ECO:0000313" key="1">
    <source>
        <dbReference type="EMBL" id="KGN93237.1"/>
    </source>
</evidence>
<dbReference type="Proteomes" id="UP000030101">
    <property type="component" value="Unassembled WGS sequence"/>
</dbReference>
<accession>A0ABR4XMV0</accession>
<sequence>MNLLYSLKQTLTVAKQAVSFCGASREFCKAGHEFCKSSRESGKTRLSFDLLYRLEQPLSRFGECSEQLRRKKSFGRRHPDRHLKKKEDAP</sequence>
<name>A0ABR4XMV0_9PORP</name>
<comment type="caution">
    <text evidence="1">The sequence shown here is derived from an EMBL/GenBank/DDBJ whole genome shotgun (WGS) entry which is preliminary data.</text>
</comment>